<dbReference type="GO" id="GO:0005829">
    <property type="term" value="C:cytosol"/>
    <property type="evidence" value="ECO:0007669"/>
    <property type="project" value="TreeGrafter"/>
</dbReference>
<dbReference type="GO" id="GO:0003723">
    <property type="term" value="F:RNA binding"/>
    <property type="evidence" value="ECO:0007669"/>
    <property type="project" value="UniProtKB-UniRule"/>
</dbReference>
<evidence type="ECO:0000256" key="5">
    <source>
        <dbReference type="ARBA" id="ARBA00023163"/>
    </source>
</evidence>
<protein>
    <recommendedName>
        <fullName evidence="6">Transcription antitermination protein NusB</fullName>
    </recommendedName>
    <alternativeName>
        <fullName evidence="6">Antitermination factor NusB</fullName>
    </alternativeName>
</protein>
<dbReference type="Gene3D" id="1.10.940.10">
    <property type="entry name" value="NusB-like"/>
    <property type="match status" value="1"/>
</dbReference>
<dbReference type="PANTHER" id="PTHR11078">
    <property type="entry name" value="N UTILIZATION SUBSTANCE PROTEIN B-RELATED"/>
    <property type="match status" value="1"/>
</dbReference>
<dbReference type="InterPro" id="IPR006027">
    <property type="entry name" value="NusB_RsmB_TIM44"/>
</dbReference>
<keyword evidence="4 6" id="KW-0805">Transcription regulation</keyword>
<dbReference type="OrthoDB" id="9797817at2"/>
<dbReference type="AlphaFoldDB" id="A0A3M0BI21"/>
<dbReference type="Pfam" id="PF01029">
    <property type="entry name" value="NusB"/>
    <property type="match status" value="1"/>
</dbReference>
<dbReference type="HAMAP" id="MF_00073">
    <property type="entry name" value="NusB"/>
    <property type="match status" value="1"/>
</dbReference>
<accession>A0A3M0BI21</accession>
<sequence>MIGRFRKKAREIALKTLYAFDINKGDKDINEILEDVIKDIRDKISENTLRYAYMLVNGIVDNLDKIDQIIQSHLKDWRLERLGYIERALLRLGTYELIFSDVPDKGRVFTDILDLGKCYSLNEDALKFVNGVLSAIYKDANIQSKIS</sequence>
<comment type="caution">
    <text evidence="8">The sequence shown here is derived from an EMBL/GenBank/DDBJ whole genome shotgun (WGS) entry which is preliminary data.</text>
</comment>
<evidence type="ECO:0000256" key="4">
    <source>
        <dbReference type="ARBA" id="ARBA00023015"/>
    </source>
</evidence>
<evidence type="ECO:0000313" key="8">
    <source>
        <dbReference type="EMBL" id="RMA97063.1"/>
    </source>
</evidence>
<evidence type="ECO:0000256" key="2">
    <source>
        <dbReference type="ARBA" id="ARBA00022814"/>
    </source>
</evidence>
<evidence type="ECO:0000256" key="6">
    <source>
        <dbReference type="HAMAP-Rule" id="MF_00073"/>
    </source>
</evidence>
<gene>
    <name evidence="6" type="primary">nusB</name>
    <name evidence="8" type="ORF">CLV39_0716</name>
</gene>
<dbReference type="EMBL" id="REFO01000011">
    <property type="protein sequence ID" value="RMA97063.1"/>
    <property type="molecule type" value="Genomic_DNA"/>
</dbReference>
<organism evidence="8 9">
    <name type="scientific">Hydrogenothermus marinus</name>
    <dbReference type="NCBI Taxonomy" id="133270"/>
    <lineage>
        <taxon>Bacteria</taxon>
        <taxon>Pseudomonadati</taxon>
        <taxon>Aquificota</taxon>
        <taxon>Aquificia</taxon>
        <taxon>Aquificales</taxon>
        <taxon>Hydrogenothermaceae</taxon>
        <taxon>Hydrogenothermus</taxon>
    </lineage>
</organism>
<dbReference type="InterPro" id="IPR035926">
    <property type="entry name" value="NusB-like_sf"/>
</dbReference>
<comment type="function">
    <text evidence="6">Involved in transcription antitermination. Required for transcription of ribosomal RNA (rRNA) genes. Binds specifically to the boxA antiterminator sequence of the ribosomal RNA (rrn) operons.</text>
</comment>
<dbReference type="SUPFAM" id="SSF48013">
    <property type="entry name" value="NusB-like"/>
    <property type="match status" value="1"/>
</dbReference>
<dbReference type="InterPro" id="IPR011605">
    <property type="entry name" value="NusB_fam"/>
</dbReference>
<dbReference type="NCBIfam" id="TIGR01951">
    <property type="entry name" value="nusB"/>
    <property type="match status" value="1"/>
</dbReference>
<keyword evidence="3 6" id="KW-0694">RNA-binding</keyword>
<feature type="domain" description="NusB/RsmB/TIM44" evidence="7">
    <location>
        <begin position="8"/>
        <end position="138"/>
    </location>
</feature>
<keyword evidence="2 6" id="KW-0889">Transcription antitermination</keyword>
<evidence type="ECO:0000256" key="1">
    <source>
        <dbReference type="ARBA" id="ARBA00005952"/>
    </source>
</evidence>
<dbReference type="GO" id="GO:0006353">
    <property type="term" value="P:DNA-templated transcription termination"/>
    <property type="evidence" value="ECO:0007669"/>
    <property type="project" value="UniProtKB-UniRule"/>
</dbReference>
<reference evidence="8 9" key="1">
    <citation type="submission" date="2018-10" db="EMBL/GenBank/DDBJ databases">
        <title>Genomic Encyclopedia of Archaeal and Bacterial Type Strains, Phase II (KMG-II): from individual species to whole genera.</title>
        <authorList>
            <person name="Goeker M."/>
        </authorList>
    </citation>
    <scope>NUCLEOTIDE SEQUENCE [LARGE SCALE GENOMIC DNA]</scope>
    <source>
        <strain evidence="8 9">VM1</strain>
    </source>
</reference>
<name>A0A3M0BI21_9AQUI</name>
<dbReference type="Proteomes" id="UP000280842">
    <property type="component" value="Unassembled WGS sequence"/>
</dbReference>
<evidence type="ECO:0000256" key="3">
    <source>
        <dbReference type="ARBA" id="ARBA00022884"/>
    </source>
</evidence>
<evidence type="ECO:0000259" key="7">
    <source>
        <dbReference type="Pfam" id="PF01029"/>
    </source>
</evidence>
<proteinExistence type="inferred from homology"/>
<keyword evidence="5 6" id="KW-0804">Transcription</keyword>
<evidence type="ECO:0000313" key="9">
    <source>
        <dbReference type="Proteomes" id="UP000280842"/>
    </source>
</evidence>
<dbReference type="RefSeq" id="WP_121922856.1">
    <property type="nucleotide sequence ID" value="NZ_REFO01000011.1"/>
</dbReference>
<comment type="similarity">
    <text evidence="1 6">Belongs to the NusB family.</text>
</comment>
<keyword evidence="9" id="KW-1185">Reference proteome</keyword>
<dbReference type="PANTHER" id="PTHR11078:SF3">
    <property type="entry name" value="ANTITERMINATION NUSB DOMAIN-CONTAINING PROTEIN"/>
    <property type="match status" value="1"/>
</dbReference>
<dbReference type="GO" id="GO:0031564">
    <property type="term" value="P:transcription antitermination"/>
    <property type="evidence" value="ECO:0007669"/>
    <property type="project" value="UniProtKB-KW"/>
</dbReference>